<protein>
    <submittedName>
        <fullName evidence="2">Phage protein</fullName>
    </submittedName>
</protein>
<evidence type="ECO:0000256" key="1">
    <source>
        <dbReference type="SAM" id="Coils"/>
    </source>
</evidence>
<dbReference type="Proteomes" id="UP000255549">
    <property type="component" value="Unassembled WGS sequence"/>
</dbReference>
<dbReference type="RefSeq" id="WP_019169763.1">
    <property type="nucleotide sequence ID" value="NZ_CAIB01000285.1"/>
</dbReference>
<dbReference type="OrthoDB" id="2409458at2"/>
<dbReference type="EMBL" id="UHDP01000003">
    <property type="protein sequence ID" value="SUM46344.1"/>
    <property type="molecule type" value="Genomic_DNA"/>
</dbReference>
<organism evidence="2 3">
    <name type="scientific">Staphylococcus intermedius NCTC 11048</name>
    <dbReference type="NCBI Taxonomy" id="1141106"/>
    <lineage>
        <taxon>Bacteria</taxon>
        <taxon>Bacillati</taxon>
        <taxon>Bacillota</taxon>
        <taxon>Bacilli</taxon>
        <taxon>Bacillales</taxon>
        <taxon>Staphylococcaceae</taxon>
        <taxon>Staphylococcus</taxon>
        <taxon>Staphylococcus intermedius group</taxon>
    </lineage>
</organism>
<dbReference type="Pfam" id="PF05565">
    <property type="entry name" value="Sipho_Gp157"/>
    <property type="match status" value="1"/>
</dbReference>
<gene>
    <name evidence="2" type="ORF">NCTC11048_01392</name>
</gene>
<dbReference type="AlphaFoldDB" id="A0A380G5C5"/>
<dbReference type="SUPFAM" id="SSF161266">
    <property type="entry name" value="Gam-like"/>
    <property type="match status" value="1"/>
</dbReference>
<keyword evidence="1" id="KW-0175">Coiled coil</keyword>
<feature type="coiled-coil region" evidence="1">
    <location>
        <begin position="56"/>
        <end position="90"/>
    </location>
</feature>
<keyword evidence="3" id="KW-1185">Reference proteome</keyword>
<dbReference type="STRING" id="1141106.GCA_000308095_00015"/>
<name>A0A380G5C5_STAIN</name>
<evidence type="ECO:0000313" key="2">
    <source>
        <dbReference type="EMBL" id="SUM46344.1"/>
    </source>
</evidence>
<dbReference type="InterPro" id="IPR008840">
    <property type="entry name" value="Sipho_Gp157"/>
</dbReference>
<sequence length="161" mass="18827">MSNIFQINEKYLEVLEMANQDIDPQTIQDTLKSIESELNEKVDNIIGLKRSVDGDIDVINKEIKRLKEIKEKKQNLSDRLKRTLQDMLEQRNLKNYRTPTNYIYKRKNAPSVYIKNMKILDKSYFIQQEPTLNKEQIKEDIKAGIDVPGAELRGSESLVIK</sequence>
<reference evidence="2 3" key="1">
    <citation type="submission" date="2018-06" db="EMBL/GenBank/DDBJ databases">
        <authorList>
            <consortium name="Pathogen Informatics"/>
            <person name="Doyle S."/>
        </authorList>
    </citation>
    <scope>NUCLEOTIDE SEQUENCE [LARGE SCALE GENOMIC DNA]</scope>
    <source>
        <strain evidence="3">NCTC 11048</strain>
    </source>
</reference>
<proteinExistence type="predicted"/>
<evidence type="ECO:0000313" key="3">
    <source>
        <dbReference type="Proteomes" id="UP000255549"/>
    </source>
</evidence>
<accession>A0A380G5C5</accession>